<dbReference type="InterPro" id="IPR004378">
    <property type="entry name" value="F420H2_quin_Rdtase"/>
</dbReference>
<evidence type="ECO:0000256" key="2">
    <source>
        <dbReference type="ARBA" id="ARBA00049106"/>
    </source>
</evidence>
<dbReference type="PANTHER" id="PTHR39428">
    <property type="entry name" value="F420H(2)-DEPENDENT QUINONE REDUCTASE RV1261C"/>
    <property type="match status" value="1"/>
</dbReference>
<name>A0ABU8MRY2_9PSEU</name>
<reference evidence="3 4" key="1">
    <citation type="submission" date="2024-03" db="EMBL/GenBank/DDBJ databases">
        <title>Actinomycetospora sp. OC33-EN08, a novel actinomycete isolated from wild orchid (Aerides multiflora).</title>
        <authorList>
            <person name="Suriyachadkun C."/>
        </authorList>
    </citation>
    <scope>NUCLEOTIDE SEQUENCE [LARGE SCALE GENOMIC DNA]</scope>
    <source>
        <strain evidence="3 4">OC33-EN08</strain>
    </source>
</reference>
<dbReference type="SUPFAM" id="SSF50475">
    <property type="entry name" value="FMN-binding split barrel"/>
    <property type="match status" value="1"/>
</dbReference>
<proteinExistence type="inferred from homology"/>
<gene>
    <name evidence="3" type="ORF">WCD74_20085</name>
</gene>
<evidence type="ECO:0000313" key="3">
    <source>
        <dbReference type="EMBL" id="MEJ2870079.1"/>
    </source>
</evidence>
<organism evidence="3 4">
    <name type="scientific">Actinomycetospora aurantiaca</name>
    <dbReference type="NCBI Taxonomy" id="3129233"/>
    <lineage>
        <taxon>Bacteria</taxon>
        <taxon>Bacillati</taxon>
        <taxon>Actinomycetota</taxon>
        <taxon>Actinomycetes</taxon>
        <taxon>Pseudonocardiales</taxon>
        <taxon>Pseudonocardiaceae</taxon>
        <taxon>Actinomycetospora</taxon>
    </lineage>
</organism>
<dbReference type="Gene3D" id="2.30.110.10">
    <property type="entry name" value="Electron Transport, Fmn-binding Protein, Chain A"/>
    <property type="match status" value="1"/>
</dbReference>
<dbReference type="RefSeq" id="WP_337696647.1">
    <property type="nucleotide sequence ID" value="NZ_JBBEGN010000010.1"/>
</dbReference>
<dbReference type="NCBIfam" id="TIGR00026">
    <property type="entry name" value="hi_GC_TIGR00026"/>
    <property type="match status" value="1"/>
</dbReference>
<dbReference type="EMBL" id="JBBEGN010000010">
    <property type="protein sequence ID" value="MEJ2870079.1"/>
    <property type="molecule type" value="Genomic_DNA"/>
</dbReference>
<dbReference type="PANTHER" id="PTHR39428:SF1">
    <property type="entry name" value="F420H(2)-DEPENDENT QUINONE REDUCTASE RV1261C"/>
    <property type="match status" value="1"/>
</dbReference>
<sequence length="138" mass="15553">MSDFNEQVIEEFRSHGGRVGGQFEGAPLLLLHHVGRRSGAERLSPMMYQQVGDAWAVFASKAGAPDNPDWYHNLLARPDAAIEVGDGSTIDTVDVRARDLPAEERDPVWETQKQRYPGFADYESRTTRTIPVMLLERR</sequence>
<dbReference type="InterPro" id="IPR012349">
    <property type="entry name" value="Split_barrel_FMN-bd"/>
</dbReference>
<keyword evidence="4" id="KW-1185">Reference proteome</keyword>
<evidence type="ECO:0000313" key="4">
    <source>
        <dbReference type="Proteomes" id="UP001385809"/>
    </source>
</evidence>
<dbReference type="Pfam" id="PF04075">
    <property type="entry name" value="F420H2_quin_red"/>
    <property type="match status" value="1"/>
</dbReference>
<accession>A0ABU8MRY2</accession>
<dbReference type="Proteomes" id="UP001385809">
    <property type="component" value="Unassembled WGS sequence"/>
</dbReference>
<comment type="caution">
    <text evidence="3">The sequence shown here is derived from an EMBL/GenBank/DDBJ whole genome shotgun (WGS) entry which is preliminary data.</text>
</comment>
<protein>
    <submittedName>
        <fullName evidence="3">Nitroreductase family deazaflavin-dependent oxidoreductase</fullName>
    </submittedName>
</protein>
<evidence type="ECO:0000256" key="1">
    <source>
        <dbReference type="ARBA" id="ARBA00008710"/>
    </source>
</evidence>
<comment type="similarity">
    <text evidence="1">Belongs to the F420H(2)-dependent quinone reductase family.</text>
</comment>
<comment type="catalytic activity">
    <reaction evidence="2">
        <text>oxidized coenzyme F420-(gamma-L-Glu)(n) + a quinol + H(+) = reduced coenzyme F420-(gamma-L-Glu)(n) + a quinone</text>
        <dbReference type="Rhea" id="RHEA:39663"/>
        <dbReference type="Rhea" id="RHEA-COMP:12939"/>
        <dbReference type="Rhea" id="RHEA-COMP:14378"/>
        <dbReference type="ChEBI" id="CHEBI:15378"/>
        <dbReference type="ChEBI" id="CHEBI:24646"/>
        <dbReference type="ChEBI" id="CHEBI:132124"/>
        <dbReference type="ChEBI" id="CHEBI:133980"/>
        <dbReference type="ChEBI" id="CHEBI:139511"/>
    </reaction>
</comment>